<dbReference type="EMBL" id="JAUSUQ010000007">
    <property type="protein sequence ID" value="MDQ0339430.1"/>
    <property type="molecule type" value="Genomic_DNA"/>
</dbReference>
<sequence length="174" mass="19090">MSGEVIAFLILSLITISGAVFMLNLRKVVHMVVALAFTFISIAGLFVLLEAEFIAAAQVLIYAGAVTIIMLFGIMLTRHDDHDETRRPAHKWLAGLAVAVFFVLAMAVINTMDWVPADAHLFENNTEQIGIQLFAKYVIPFELTSIVLLVALVGAVILARNDEQSAGKEGERYE</sequence>
<feature type="transmembrane region" description="Helical" evidence="2">
    <location>
        <begin position="89"/>
        <end position="109"/>
    </location>
</feature>
<gene>
    <name evidence="3" type="ORF">J2S00_002217</name>
</gene>
<comment type="function">
    <text evidence="2">NDH-1 shuttles electrons from NADH, via FMN and iron-sulfur (Fe-S) centers, to quinones in the respiratory chain. Couples the redox reaction to proton translocation (for every two electrons transferred, four hydrogen ions are translocated across the cytoplasmic membrane), and thus conserves the redox energy in a proton gradient.</text>
</comment>
<dbReference type="InterPro" id="IPR001457">
    <property type="entry name" value="NADH_UbQ/plastoQ_OxRdtase_su6"/>
</dbReference>
<keyword evidence="2" id="KW-0520">NAD</keyword>
<feature type="transmembrane region" description="Helical" evidence="2">
    <location>
        <begin position="32"/>
        <end position="49"/>
    </location>
</feature>
<dbReference type="InterPro" id="IPR042106">
    <property type="entry name" value="Nuo/plastoQ_OxRdtase_6_NuoJ"/>
</dbReference>
<accession>A0ABU0CSM5</accession>
<comment type="similarity">
    <text evidence="1 2">Belongs to the complex I subunit 6 family.</text>
</comment>
<protein>
    <recommendedName>
        <fullName evidence="2">NADH-quinone oxidoreductase subunit J</fullName>
        <ecNumber evidence="2">7.1.1.-</ecNumber>
    </recommendedName>
</protein>
<dbReference type="RefSeq" id="WP_307339377.1">
    <property type="nucleotide sequence ID" value="NZ_JAUSUQ010000007.1"/>
</dbReference>
<organism evidence="3 4">
    <name type="scientific">Caldalkalibacillus uzonensis</name>
    <dbReference type="NCBI Taxonomy" id="353224"/>
    <lineage>
        <taxon>Bacteria</taxon>
        <taxon>Bacillati</taxon>
        <taxon>Bacillota</taxon>
        <taxon>Bacilli</taxon>
        <taxon>Bacillales</taxon>
        <taxon>Bacillaceae</taxon>
        <taxon>Caldalkalibacillus</taxon>
    </lineage>
</organism>
<keyword evidence="2" id="KW-0812">Transmembrane</keyword>
<keyword evidence="2" id="KW-0472">Membrane</keyword>
<keyword evidence="2" id="KW-1003">Cell membrane</keyword>
<dbReference type="PANTHER" id="PTHR33269:SF17">
    <property type="entry name" value="NADH-UBIQUINONE OXIDOREDUCTASE CHAIN 6"/>
    <property type="match status" value="1"/>
</dbReference>
<dbReference type="NCBIfam" id="NF005168">
    <property type="entry name" value="PRK06638.2-3"/>
    <property type="match status" value="1"/>
</dbReference>
<dbReference type="Pfam" id="PF00499">
    <property type="entry name" value="Oxidored_q3"/>
    <property type="match status" value="1"/>
</dbReference>
<dbReference type="Gene3D" id="1.20.120.1200">
    <property type="entry name" value="NADH-ubiquinone/plastoquinone oxidoreductase chain 6, subunit NuoJ"/>
    <property type="match status" value="1"/>
</dbReference>
<feature type="transmembrane region" description="Helical" evidence="2">
    <location>
        <begin position="6"/>
        <end position="25"/>
    </location>
</feature>
<keyword evidence="4" id="KW-1185">Reference proteome</keyword>
<evidence type="ECO:0000256" key="1">
    <source>
        <dbReference type="ARBA" id="ARBA00005698"/>
    </source>
</evidence>
<comment type="subcellular location">
    <subcellularLocation>
        <location evidence="2">Cell membrane</location>
        <topology evidence="2">Multi-pass membrane protein</topology>
    </subcellularLocation>
</comment>
<feature type="transmembrane region" description="Helical" evidence="2">
    <location>
        <begin position="55"/>
        <end position="77"/>
    </location>
</feature>
<evidence type="ECO:0000313" key="4">
    <source>
        <dbReference type="Proteomes" id="UP001232445"/>
    </source>
</evidence>
<comment type="caution">
    <text evidence="3">The sequence shown here is derived from an EMBL/GenBank/DDBJ whole genome shotgun (WGS) entry which is preliminary data.</text>
</comment>
<reference evidence="3 4" key="1">
    <citation type="submission" date="2023-07" db="EMBL/GenBank/DDBJ databases">
        <title>Genomic Encyclopedia of Type Strains, Phase IV (KMG-IV): sequencing the most valuable type-strain genomes for metagenomic binning, comparative biology and taxonomic classification.</title>
        <authorList>
            <person name="Goeker M."/>
        </authorList>
    </citation>
    <scope>NUCLEOTIDE SEQUENCE [LARGE SCALE GENOMIC DNA]</scope>
    <source>
        <strain evidence="3 4">DSM 17740</strain>
    </source>
</reference>
<dbReference type="Proteomes" id="UP001232445">
    <property type="component" value="Unassembled WGS sequence"/>
</dbReference>
<keyword evidence="2" id="KW-0874">Quinone</keyword>
<dbReference type="EC" id="7.1.1.-" evidence="2"/>
<evidence type="ECO:0000313" key="3">
    <source>
        <dbReference type="EMBL" id="MDQ0339430.1"/>
    </source>
</evidence>
<comment type="catalytic activity">
    <reaction evidence="2">
        <text>a quinone + NADH + 5 H(+)(in) = a quinol + NAD(+) + 4 H(+)(out)</text>
        <dbReference type="Rhea" id="RHEA:57888"/>
        <dbReference type="ChEBI" id="CHEBI:15378"/>
        <dbReference type="ChEBI" id="CHEBI:24646"/>
        <dbReference type="ChEBI" id="CHEBI:57540"/>
        <dbReference type="ChEBI" id="CHEBI:57945"/>
        <dbReference type="ChEBI" id="CHEBI:132124"/>
    </reaction>
</comment>
<name>A0ABU0CSM5_9BACI</name>
<evidence type="ECO:0000256" key="2">
    <source>
        <dbReference type="RuleBase" id="RU004429"/>
    </source>
</evidence>
<feature type="transmembrane region" description="Helical" evidence="2">
    <location>
        <begin position="137"/>
        <end position="159"/>
    </location>
</feature>
<proteinExistence type="inferred from homology"/>
<dbReference type="PANTHER" id="PTHR33269">
    <property type="entry name" value="NADH-UBIQUINONE OXIDOREDUCTASE CHAIN 6"/>
    <property type="match status" value="1"/>
</dbReference>
<keyword evidence="2" id="KW-1133">Transmembrane helix</keyword>